<reference evidence="2" key="1">
    <citation type="submission" date="2021-02" db="EMBL/GenBank/DDBJ databases">
        <title>First Annotated Genome of the Yellow-green Alga Tribonema minus.</title>
        <authorList>
            <person name="Mahan K.M."/>
        </authorList>
    </citation>
    <scope>NUCLEOTIDE SEQUENCE</scope>
    <source>
        <strain evidence="2">UTEX B ZZ1240</strain>
    </source>
</reference>
<accession>A0A836CK72</accession>
<proteinExistence type="predicted"/>
<sequence length="250" mass="27305">MCVSIHCTNTARRRAYGARPDNGSRIKSDDVSDDGGSACDTEAPPPLAMALAAASATTPAMAPATPALLMMMAIRLWVMTAHLLSTQTLSYLQCGERARLSSVMARDGYECPREGKCPIAKQLAAWHIPHDEAALGHRTCCLGTIKSTAMCNMGVLQVVPHSPDVAGAGDILMRSEANTDHPYYLCAQLGMHMHRTGKLRVKYTNRDKYSYEPGSQWEKTADKDDDCLAELLECMIVEARPLLRGYSSYH</sequence>
<name>A0A836CK72_9STRA</name>
<dbReference type="EMBL" id="JAFCMP010000068">
    <property type="protein sequence ID" value="KAG5188454.1"/>
    <property type="molecule type" value="Genomic_DNA"/>
</dbReference>
<organism evidence="2 3">
    <name type="scientific">Tribonema minus</name>
    <dbReference type="NCBI Taxonomy" id="303371"/>
    <lineage>
        <taxon>Eukaryota</taxon>
        <taxon>Sar</taxon>
        <taxon>Stramenopiles</taxon>
        <taxon>Ochrophyta</taxon>
        <taxon>PX clade</taxon>
        <taxon>Xanthophyceae</taxon>
        <taxon>Tribonematales</taxon>
        <taxon>Tribonemataceae</taxon>
        <taxon>Tribonema</taxon>
    </lineage>
</organism>
<dbReference type="Proteomes" id="UP000664859">
    <property type="component" value="Unassembled WGS sequence"/>
</dbReference>
<comment type="caution">
    <text evidence="2">The sequence shown here is derived from an EMBL/GenBank/DDBJ whole genome shotgun (WGS) entry which is preliminary data.</text>
</comment>
<feature type="region of interest" description="Disordered" evidence="1">
    <location>
        <begin position="16"/>
        <end position="39"/>
    </location>
</feature>
<evidence type="ECO:0000256" key="1">
    <source>
        <dbReference type="SAM" id="MobiDB-lite"/>
    </source>
</evidence>
<keyword evidence="3" id="KW-1185">Reference proteome</keyword>
<evidence type="ECO:0000313" key="2">
    <source>
        <dbReference type="EMBL" id="KAG5188454.1"/>
    </source>
</evidence>
<gene>
    <name evidence="2" type="ORF">JKP88DRAFT_243445</name>
</gene>
<protein>
    <submittedName>
        <fullName evidence="2">Uncharacterized protein</fullName>
    </submittedName>
</protein>
<dbReference type="AlphaFoldDB" id="A0A836CK72"/>
<evidence type="ECO:0000313" key="3">
    <source>
        <dbReference type="Proteomes" id="UP000664859"/>
    </source>
</evidence>